<dbReference type="SUPFAM" id="SSF51445">
    <property type="entry name" value="(Trans)glycosidases"/>
    <property type="match status" value="1"/>
</dbReference>
<name>A0A9P3GIE2_9APHY</name>
<dbReference type="InterPro" id="IPR055235">
    <property type="entry name" value="ASD1_cat"/>
</dbReference>
<dbReference type="InterPro" id="IPR017853">
    <property type="entry name" value="GH"/>
</dbReference>
<dbReference type="SUPFAM" id="SSF51011">
    <property type="entry name" value="Glycosyl hydrolase domain"/>
    <property type="match status" value="1"/>
</dbReference>
<dbReference type="InterPro" id="IPR010720">
    <property type="entry name" value="Alpha-L-AF_C"/>
</dbReference>
<dbReference type="Gene3D" id="2.60.40.1180">
    <property type="entry name" value="Golgi alpha-mannosidase II"/>
    <property type="match status" value="1"/>
</dbReference>
<keyword evidence="6" id="KW-0119">Carbohydrate metabolism</keyword>
<dbReference type="AlphaFoldDB" id="A0A9P3GIE2"/>
<comment type="similarity">
    <text evidence="3">Belongs to the glycosyl hydrolase 51 family.</text>
</comment>
<reference evidence="10 11" key="1">
    <citation type="submission" date="2021-08" db="EMBL/GenBank/DDBJ databases">
        <title>Draft Genome Sequence of Phanerochaete sordida strain YK-624.</title>
        <authorList>
            <person name="Mori T."/>
            <person name="Dohra H."/>
            <person name="Suzuki T."/>
            <person name="Kawagishi H."/>
            <person name="Hirai H."/>
        </authorList>
    </citation>
    <scope>NUCLEOTIDE SEQUENCE [LARGE SCALE GENOMIC DNA]</scope>
    <source>
        <strain evidence="10 11">YK-624</strain>
    </source>
</reference>
<sequence>MSPPGAASIDVFPSAPIGRVSPYVFSGFLEHLGRCIYGGILPAGPTNFPHTPRRPCPPDQFTPTPPALLTPEGFRRDVLEVLRDELAVPMVRWPGGNYVSSYNWKDGVGPKEARKRRPELAWGGEESNQFGTDEFIAWCRLAKIEPYIIVNMGTGTLEDALNWIEYCNGTGDTYWANLRREHTGRDEPHNVKYWGLGNEVWGEWQIGQETAEAYAAKARQWAHAIKLLDPTVKLIGCGETGLSHWDGLVLEGLVDKVDGHSIHLYTGFGARDRSQVEKEFGRTVYGPDAAEYSIEICKALINKARFSKKVAKPITIAFDEYGVWDETVGTPQNGLEQFYTLADALAMASWLNVFVRQADIVEIACIAQSVNVISPLITSPTGLFRQTIYWPLYLFSRYMRGGTAVQVSVASPKYAGETLPAWISDIKGHPSVLDASATVHTTEGGAHSIRIAVVNRSETESFQVPLRIAFQGANFEDGEVEVHELWHADVNAQNGWGKENEVAIESSRARWGGEWTFKAHSFTLLVLDSKTA</sequence>
<dbReference type="Pfam" id="PF06964">
    <property type="entry name" value="Alpha-L-AF_C"/>
    <property type="match status" value="1"/>
</dbReference>
<comment type="function">
    <text evidence="8">Alpha-L-arabinofuranosidase involved in the degradation of arabinoxylan, a major component of plant hemicellulose. Acts only on small linear 1,5-alpha-linked L-arabinofuranosyl oligosaccharides.</text>
</comment>
<dbReference type="OrthoDB" id="3032304at2759"/>
<evidence type="ECO:0000256" key="3">
    <source>
        <dbReference type="ARBA" id="ARBA00007186"/>
    </source>
</evidence>
<dbReference type="PANTHER" id="PTHR43576">
    <property type="entry name" value="ALPHA-L-ARABINOFURANOSIDASE C-RELATED"/>
    <property type="match status" value="1"/>
</dbReference>
<gene>
    <name evidence="10" type="ORF">PsYK624_110200</name>
</gene>
<dbReference type="SMART" id="SM00813">
    <property type="entry name" value="Alpha-L-AF_C"/>
    <property type="match status" value="1"/>
</dbReference>
<evidence type="ECO:0000256" key="5">
    <source>
        <dbReference type="ARBA" id="ARBA00022801"/>
    </source>
</evidence>
<evidence type="ECO:0000256" key="2">
    <source>
        <dbReference type="ARBA" id="ARBA00004834"/>
    </source>
</evidence>
<evidence type="ECO:0000256" key="8">
    <source>
        <dbReference type="ARBA" id="ARBA00037415"/>
    </source>
</evidence>
<dbReference type="GO" id="GO:0046373">
    <property type="term" value="P:L-arabinose metabolic process"/>
    <property type="evidence" value="ECO:0007669"/>
    <property type="project" value="InterPro"/>
</dbReference>
<dbReference type="PANTHER" id="PTHR43576:SF3">
    <property type="entry name" value="ALPHA-L-ARABINOFURANOSIDASE C"/>
    <property type="match status" value="1"/>
</dbReference>
<dbReference type="Pfam" id="PF22848">
    <property type="entry name" value="ASD1_dom"/>
    <property type="match status" value="1"/>
</dbReference>
<protein>
    <recommendedName>
        <fullName evidence="4">non-reducing end alpha-L-arabinofuranosidase</fullName>
        <ecNumber evidence="4">3.2.1.55</ecNumber>
    </recommendedName>
</protein>
<evidence type="ECO:0000313" key="11">
    <source>
        <dbReference type="Proteomes" id="UP000703269"/>
    </source>
</evidence>
<dbReference type="EC" id="3.2.1.55" evidence="4"/>
<keyword evidence="11" id="KW-1185">Reference proteome</keyword>
<dbReference type="Proteomes" id="UP000703269">
    <property type="component" value="Unassembled WGS sequence"/>
</dbReference>
<evidence type="ECO:0000256" key="6">
    <source>
        <dbReference type="ARBA" id="ARBA00023277"/>
    </source>
</evidence>
<dbReference type="Gene3D" id="3.20.20.80">
    <property type="entry name" value="Glycosidases"/>
    <property type="match status" value="1"/>
</dbReference>
<dbReference type="GO" id="GO:0046556">
    <property type="term" value="F:alpha-L-arabinofuranosidase activity"/>
    <property type="evidence" value="ECO:0007669"/>
    <property type="project" value="UniProtKB-EC"/>
</dbReference>
<feature type="domain" description="Alpha-L-arabinofuranosidase C-terminal" evidence="9">
    <location>
        <begin position="319"/>
        <end position="521"/>
    </location>
</feature>
<keyword evidence="7" id="KW-0326">Glycosidase</keyword>
<dbReference type="InterPro" id="IPR013780">
    <property type="entry name" value="Glyco_hydro_b"/>
</dbReference>
<evidence type="ECO:0000313" key="10">
    <source>
        <dbReference type="EMBL" id="GJE94844.1"/>
    </source>
</evidence>
<comment type="catalytic activity">
    <reaction evidence="1">
        <text>Hydrolysis of terminal non-reducing alpha-L-arabinofuranoside residues in alpha-L-arabinosides.</text>
        <dbReference type="EC" id="3.2.1.55"/>
    </reaction>
</comment>
<keyword evidence="5 10" id="KW-0378">Hydrolase</keyword>
<evidence type="ECO:0000256" key="1">
    <source>
        <dbReference type="ARBA" id="ARBA00001462"/>
    </source>
</evidence>
<accession>A0A9P3GIE2</accession>
<organism evidence="10 11">
    <name type="scientific">Phanerochaete sordida</name>
    <dbReference type="NCBI Taxonomy" id="48140"/>
    <lineage>
        <taxon>Eukaryota</taxon>
        <taxon>Fungi</taxon>
        <taxon>Dikarya</taxon>
        <taxon>Basidiomycota</taxon>
        <taxon>Agaricomycotina</taxon>
        <taxon>Agaricomycetes</taxon>
        <taxon>Polyporales</taxon>
        <taxon>Phanerochaetaceae</taxon>
        <taxon>Phanerochaete</taxon>
    </lineage>
</organism>
<evidence type="ECO:0000256" key="4">
    <source>
        <dbReference type="ARBA" id="ARBA00012670"/>
    </source>
</evidence>
<comment type="caution">
    <text evidence="10">The sequence shown here is derived from an EMBL/GenBank/DDBJ whole genome shotgun (WGS) entry which is preliminary data.</text>
</comment>
<proteinExistence type="inferred from homology"/>
<evidence type="ECO:0000259" key="9">
    <source>
        <dbReference type="SMART" id="SM00813"/>
    </source>
</evidence>
<evidence type="ECO:0000256" key="7">
    <source>
        <dbReference type="ARBA" id="ARBA00023295"/>
    </source>
</evidence>
<dbReference type="EMBL" id="BPQB01000043">
    <property type="protein sequence ID" value="GJE94844.1"/>
    <property type="molecule type" value="Genomic_DNA"/>
</dbReference>
<comment type="pathway">
    <text evidence="2">Glycan metabolism; L-arabinan degradation.</text>
</comment>
<dbReference type="GO" id="GO:0000272">
    <property type="term" value="P:polysaccharide catabolic process"/>
    <property type="evidence" value="ECO:0007669"/>
    <property type="project" value="TreeGrafter"/>
</dbReference>